<protein>
    <submittedName>
        <fullName evidence="1">Exportin 7</fullName>
    </submittedName>
</protein>
<dbReference type="Proteomes" id="UP001470230">
    <property type="component" value="Unassembled WGS sequence"/>
</dbReference>
<organism evidence="1 2">
    <name type="scientific">Tritrichomonas musculus</name>
    <dbReference type="NCBI Taxonomy" id="1915356"/>
    <lineage>
        <taxon>Eukaryota</taxon>
        <taxon>Metamonada</taxon>
        <taxon>Parabasalia</taxon>
        <taxon>Tritrichomonadida</taxon>
        <taxon>Tritrichomonadidae</taxon>
        <taxon>Tritrichomonas</taxon>
    </lineage>
</organism>
<proteinExistence type="predicted"/>
<keyword evidence="2" id="KW-1185">Reference proteome</keyword>
<accession>A0ABR2H4I3</accession>
<name>A0ABR2H4I3_9EUKA</name>
<comment type="caution">
    <text evidence="1">The sequence shown here is derived from an EMBL/GenBank/DDBJ whole genome shotgun (WGS) entry which is preliminary data.</text>
</comment>
<evidence type="ECO:0000313" key="1">
    <source>
        <dbReference type="EMBL" id="KAK8841138.1"/>
    </source>
</evidence>
<sequence>MILKKLILITTFLNYRKVTNNEMTEQMNAESFSEYFSQILNDPSSTESAHRIDYISNHVSYLDFLLQILPNCINNDEPNNTKFLVLTFIIIVLILKKRGGLLSVDFLQKQIEYLLSFITSNANLLINDKKLIIFCSDAVAYSYRFLFESTVPQAPSFDALFSLYNEQNFAFKMIALSIMKSVVVAMKDFELKHLLEDKQEDNVILFQRLYISPYFKIAADILLNNNANLIDPALELLVGCFQMFERRREFAEIDRYIFNPPPDILPYYQNNDNALPNTLFHLFDSSEPESIREELSMKNLFYFASANEAAWLSQPLSQISFFIFTASSITNLIKSSRCQKSPKSLYLMSRLIFKLAVLKIPVKHFFQANQQIAVEFFVAVHDLTIFAFQECFLDEPTSNYLIKFWGQIVSYRFDQSSVSPEFMQLFPKIFNSCIEALVNQNDEKIIQHVYDFEMSQYIDNSKYLWQIASIDQQSCANCISNALGNSTQLLLSNSLDQNSKSILCKIICLILIITGQFINRISSIYHDNDLISKNVILITAIYNFINITNDVISNIVQLAIQSDDPIFLKLLAKAEIALKCFTNAISRDYFVQGSQLPPIVKKILMSLQICDNPSCEYRKQFIFDMLFNRFLLDFKVFNDPELLDELLKFIDTFIFKGTKEVKTLSQNNVLLQSLIQRKFILEFTQSSETVSIGKLYKLLNKLYVRSIQTVEQFEAFLPYFDDRFANLKATGYQNAEVIYVLYSELQGALKGNRATDLYYFLFHWFMTQHVDDTINCILNHNNNSKIVESIAKTWSSLCPTKGPQLILPKHSAEGIKLFQCSLRVIQALISAANVDINDRKKYIIKIIAPSVSYKNNYVNFGIMEYFKDNSFESMVDIFFIIIRNWQVQIDGNSKMIELNNSIIQSIIQIKPNLISDEDKLLSITQFLYRASTKISDRVKIADIKDIFDTLSSLMELFIENDNPGRISTFRPHFIQIMELLINSHESISDKVSTPIYYMLLYDGNWVSHAFDLICSLFDQKNKEEISELFKVTFTVDFTPPPKENGIRQLRSNLMKTFSKNIIKYATSIYDIEEFCQISANLN</sequence>
<dbReference type="EMBL" id="JAPFFF010000042">
    <property type="protein sequence ID" value="KAK8841138.1"/>
    <property type="molecule type" value="Genomic_DNA"/>
</dbReference>
<evidence type="ECO:0000313" key="2">
    <source>
        <dbReference type="Proteomes" id="UP001470230"/>
    </source>
</evidence>
<reference evidence="1 2" key="1">
    <citation type="submission" date="2024-04" db="EMBL/GenBank/DDBJ databases">
        <title>Tritrichomonas musculus Genome.</title>
        <authorList>
            <person name="Alves-Ferreira E."/>
            <person name="Grigg M."/>
            <person name="Lorenzi H."/>
            <person name="Galac M."/>
        </authorList>
    </citation>
    <scope>NUCLEOTIDE SEQUENCE [LARGE SCALE GENOMIC DNA]</scope>
    <source>
        <strain evidence="1 2">EAF2021</strain>
    </source>
</reference>
<gene>
    <name evidence="1" type="ORF">M9Y10_027338</name>
</gene>